<keyword evidence="2" id="KW-0472">Membrane</keyword>
<protein>
    <submittedName>
        <fullName evidence="3">Uncharacterized protein</fullName>
    </submittedName>
</protein>
<reference evidence="3 4" key="1">
    <citation type="submission" date="2011-04" db="EMBL/GenBank/DDBJ databases">
        <title>Complete sequence of Cellulomonas fimi ATCC 484.</title>
        <authorList>
            <consortium name="US DOE Joint Genome Institute"/>
            <person name="Lucas S."/>
            <person name="Han J."/>
            <person name="Lapidus A."/>
            <person name="Cheng J.-F."/>
            <person name="Goodwin L."/>
            <person name="Pitluck S."/>
            <person name="Peters L."/>
            <person name="Chertkov O."/>
            <person name="Detter J.C."/>
            <person name="Han C."/>
            <person name="Tapia R."/>
            <person name="Land M."/>
            <person name="Hauser L."/>
            <person name="Kyrpides N."/>
            <person name="Ivanova N."/>
            <person name="Ovchinnikova G."/>
            <person name="Pagani I."/>
            <person name="Mead D."/>
            <person name="Brumm P."/>
            <person name="Woyke T."/>
        </authorList>
    </citation>
    <scope>NUCLEOTIDE SEQUENCE [LARGE SCALE GENOMIC DNA]</scope>
    <source>
        <strain evidence="4">ATCC 484 / DSM 20113 / JCM 1341 / NBRC 15513 / NCIMB 8980 / NCTC 7547</strain>
    </source>
</reference>
<keyword evidence="2" id="KW-0812">Transmembrane</keyword>
<proteinExistence type="predicted"/>
<name>F4H5Y1_CELFA</name>
<accession>F4H5Y1</accession>
<keyword evidence="2" id="KW-1133">Transmembrane helix</keyword>
<feature type="compositionally biased region" description="Acidic residues" evidence="1">
    <location>
        <begin position="146"/>
        <end position="159"/>
    </location>
</feature>
<feature type="region of interest" description="Disordered" evidence="1">
    <location>
        <begin position="126"/>
        <end position="165"/>
    </location>
</feature>
<evidence type="ECO:0000256" key="1">
    <source>
        <dbReference type="SAM" id="MobiDB-lite"/>
    </source>
</evidence>
<feature type="compositionally biased region" description="Low complexity" evidence="1">
    <location>
        <begin position="131"/>
        <end position="142"/>
    </location>
</feature>
<evidence type="ECO:0000313" key="3">
    <source>
        <dbReference type="EMBL" id="AEE46711.1"/>
    </source>
</evidence>
<dbReference type="Gene3D" id="2.60.120.430">
    <property type="entry name" value="Galactose-binding lectin"/>
    <property type="match status" value="1"/>
</dbReference>
<feature type="compositionally biased region" description="Low complexity" evidence="1">
    <location>
        <begin position="82"/>
        <end position="91"/>
    </location>
</feature>
<feature type="compositionally biased region" description="Low complexity" evidence="1">
    <location>
        <begin position="63"/>
        <end position="72"/>
    </location>
</feature>
<dbReference type="AlphaFoldDB" id="F4H5Y1"/>
<feature type="compositionally biased region" description="Low complexity" evidence="1">
    <location>
        <begin position="10"/>
        <end position="54"/>
    </location>
</feature>
<dbReference type="EMBL" id="CP002666">
    <property type="protein sequence ID" value="AEE46711.1"/>
    <property type="molecule type" value="Genomic_DNA"/>
</dbReference>
<dbReference type="RefSeq" id="WP_013771737.1">
    <property type="nucleotide sequence ID" value="NC_015514.1"/>
</dbReference>
<evidence type="ECO:0000256" key="2">
    <source>
        <dbReference type="SAM" id="Phobius"/>
    </source>
</evidence>
<evidence type="ECO:0000313" key="4">
    <source>
        <dbReference type="Proteomes" id="UP000008460"/>
    </source>
</evidence>
<gene>
    <name evidence="3" type="ordered locus">Celf_2586</name>
</gene>
<dbReference type="HOGENOM" id="CLU_952165_0_0_11"/>
<feature type="region of interest" description="Disordered" evidence="1">
    <location>
        <begin position="1"/>
        <end position="91"/>
    </location>
</feature>
<keyword evidence="4" id="KW-1185">Reference proteome</keyword>
<organism evidence="3 4">
    <name type="scientific">Cellulomonas fimi (strain ATCC 484 / DSM 20113 / JCM 1341 / CCUG 24087 / LMG 16345 / NBRC 15513 / NCIMB 8980 / NCTC 7547 / NRS-133)</name>
    <dbReference type="NCBI Taxonomy" id="590998"/>
    <lineage>
        <taxon>Bacteria</taxon>
        <taxon>Bacillati</taxon>
        <taxon>Actinomycetota</taxon>
        <taxon>Actinomycetes</taxon>
        <taxon>Micrococcales</taxon>
        <taxon>Cellulomonadaceae</taxon>
        <taxon>Cellulomonas</taxon>
    </lineage>
</organism>
<sequence length="292" mass="28436">MDDEDQRGEAATPTGGEPSPGGTPTGGEPSPGGTSTAGATPATPTEAPASTAGARTADAWVESPAAPAWGTPAAGGSGPTSGSGAAAAGDPQGQLRRGVLLGVGATAALAVVVVAGVLVWSNATDDDGGSAQPAATATAPTQDGSAPDEADGDATDDGDGTTGDEPTVVVAERALPATQVWTAMGVTCAAGDTLRIVMSGSASHDQTAAGTVGPTGLLDPLYHQFNVEGFPDANTMTVIGSLEEDPATFFVVGESAVYACPRDGELYLGVNDVGVQNNSGAFQATITHTAFP</sequence>
<feature type="transmembrane region" description="Helical" evidence="2">
    <location>
        <begin position="99"/>
        <end position="120"/>
    </location>
</feature>
<dbReference type="Proteomes" id="UP000008460">
    <property type="component" value="Chromosome"/>
</dbReference>
<dbReference type="KEGG" id="cfi:Celf_2586"/>
<dbReference type="STRING" id="590998.Celf_2586"/>